<protein>
    <submittedName>
        <fullName evidence="1">Uncharacterized protein</fullName>
    </submittedName>
</protein>
<gene>
    <name evidence="1" type="ORF">Vadar_011625</name>
</gene>
<dbReference type="Proteomes" id="UP000828048">
    <property type="component" value="Chromosome 6"/>
</dbReference>
<comment type="caution">
    <text evidence="1">The sequence shown here is derived from an EMBL/GenBank/DDBJ whole genome shotgun (WGS) entry which is preliminary data.</text>
</comment>
<name>A0ACB7X999_9ERIC</name>
<reference evidence="1 2" key="1">
    <citation type="journal article" date="2021" name="Hortic Res">
        <title>High-quality reference genome and annotation aids understanding of berry development for evergreen blueberry (Vaccinium darrowii).</title>
        <authorList>
            <person name="Yu J."/>
            <person name="Hulse-Kemp A.M."/>
            <person name="Babiker E."/>
            <person name="Staton M."/>
        </authorList>
    </citation>
    <scope>NUCLEOTIDE SEQUENCE [LARGE SCALE GENOMIC DNA]</scope>
    <source>
        <strain evidence="2">cv. NJ 8807/NJ 8810</strain>
        <tissue evidence="1">Young leaf</tissue>
    </source>
</reference>
<sequence>MLQVTWVEHVEVDDGGVHEIYKPPVNYGFAFSAKRWTCILERQCERFASVLAIPPTDGRRSMLKLAERMVMSFFGGVSAAPPQDWTTIWGSRGDDTRVMMRKSINDPGCPSGMVICAATSFRLPVSQKRVFDFLRDDRFRTKVSQNEVYMFPDIYNKLCKFNELIANP</sequence>
<keyword evidence="2" id="KW-1185">Reference proteome</keyword>
<evidence type="ECO:0000313" key="1">
    <source>
        <dbReference type="EMBL" id="KAH7837250.1"/>
    </source>
</evidence>
<proteinExistence type="predicted"/>
<evidence type="ECO:0000313" key="2">
    <source>
        <dbReference type="Proteomes" id="UP000828048"/>
    </source>
</evidence>
<dbReference type="EMBL" id="CM037156">
    <property type="protein sequence ID" value="KAH7837250.1"/>
    <property type="molecule type" value="Genomic_DNA"/>
</dbReference>
<organism evidence="1 2">
    <name type="scientific">Vaccinium darrowii</name>
    <dbReference type="NCBI Taxonomy" id="229202"/>
    <lineage>
        <taxon>Eukaryota</taxon>
        <taxon>Viridiplantae</taxon>
        <taxon>Streptophyta</taxon>
        <taxon>Embryophyta</taxon>
        <taxon>Tracheophyta</taxon>
        <taxon>Spermatophyta</taxon>
        <taxon>Magnoliopsida</taxon>
        <taxon>eudicotyledons</taxon>
        <taxon>Gunneridae</taxon>
        <taxon>Pentapetalae</taxon>
        <taxon>asterids</taxon>
        <taxon>Ericales</taxon>
        <taxon>Ericaceae</taxon>
        <taxon>Vaccinioideae</taxon>
        <taxon>Vaccinieae</taxon>
        <taxon>Vaccinium</taxon>
    </lineage>
</organism>
<accession>A0ACB7X999</accession>